<evidence type="ECO:0000256" key="1">
    <source>
        <dbReference type="ARBA" id="ARBA00007420"/>
    </source>
</evidence>
<evidence type="ECO:0000256" key="3">
    <source>
        <dbReference type="PIRSR" id="PIRSR000705-3"/>
    </source>
</evidence>
<dbReference type="Proteomes" id="UP001107558">
    <property type="component" value="Unassembled WGS sequence"/>
</dbReference>
<dbReference type="SUPFAM" id="SSF52540">
    <property type="entry name" value="P-loop containing nucleoside triphosphate hydrolases"/>
    <property type="match status" value="1"/>
</dbReference>
<dbReference type="PANTHER" id="PTHR10513">
    <property type="entry name" value="DEOXYNUCLEOSIDE KINASE"/>
    <property type="match status" value="1"/>
</dbReference>
<gene>
    <name evidence="5" type="ORF">PVAND_017767</name>
</gene>
<keyword evidence="6" id="KW-1185">Reference proteome</keyword>
<dbReference type="GO" id="GO:0019136">
    <property type="term" value="F:deoxynucleoside kinase activity"/>
    <property type="evidence" value="ECO:0007669"/>
    <property type="project" value="InterPro"/>
</dbReference>
<sequence>VIIEGNIGSGKTELLKALESKGFSVLYEPDYTLVHGIPLLKQYYEKGENTFEFQLYAMISLWKVFLMAIEKNELIFIERSILSSFHVFTTLLYQTNRLSSLQFGIIKQIFDEYKKHFPYDRVKKMIILEADEKEMLMRIRKRGRNGEQFITEELLKDIMQAYSVFPRYYKGLTYSVDTTNKDVNSVVEQVLNLI</sequence>
<feature type="non-terminal residue" evidence="5">
    <location>
        <position position="1"/>
    </location>
</feature>
<evidence type="ECO:0000313" key="6">
    <source>
        <dbReference type="Proteomes" id="UP001107558"/>
    </source>
</evidence>
<dbReference type="Pfam" id="PF01712">
    <property type="entry name" value="dNK"/>
    <property type="match status" value="1"/>
</dbReference>
<reference evidence="5" key="1">
    <citation type="submission" date="2021-03" db="EMBL/GenBank/DDBJ databases">
        <title>Chromosome level genome of the anhydrobiotic midge Polypedilum vanderplanki.</title>
        <authorList>
            <person name="Yoshida Y."/>
            <person name="Kikawada T."/>
            <person name="Gusev O."/>
        </authorList>
    </citation>
    <scope>NUCLEOTIDE SEQUENCE</scope>
    <source>
        <strain evidence="5">NIAS01</strain>
        <tissue evidence="5">Whole body or cell culture</tissue>
    </source>
</reference>
<dbReference type="PANTHER" id="PTHR10513:SF35">
    <property type="entry name" value="DEOXYADENOSINE KINASE"/>
    <property type="match status" value="1"/>
</dbReference>
<dbReference type="PIRSF" id="PIRSF000705">
    <property type="entry name" value="DNK"/>
    <property type="match status" value="1"/>
</dbReference>
<dbReference type="AlphaFoldDB" id="A0A9J6B8Z2"/>
<accession>A0A9J6B8Z2</accession>
<proteinExistence type="inferred from homology"/>
<organism evidence="5 6">
    <name type="scientific">Polypedilum vanderplanki</name>
    <name type="common">Sleeping chironomid midge</name>
    <dbReference type="NCBI Taxonomy" id="319348"/>
    <lineage>
        <taxon>Eukaryota</taxon>
        <taxon>Metazoa</taxon>
        <taxon>Ecdysozoa</taxon>
        <taxon>Arthropoda</taxon>
        <taxon>Hexapoda</taxon>
        <taxon>Insecta</taxon>
        <taxon>Pterygota</taxon>
        <taxon>Neoptera</taxon>
        <taxon>Endopterygota</taxon>
        <taxon>Diptera</taxon>
        <taxon>Nematocera</taxon>
        <taxon>Chironomoidea</taxon>
        <taxon>Chironomidae</taxon>
        <taxon>Chironominae</taxon>
        <taxon>Polypedilum</taxon>
        <taxon>Polypedilum</taxon>
    </lineage>
</organism>
<evidence type="ECO:0000313" key="5">
    <source>
        <dbReference type="EMBL" id="KAG5666064.1"/>
    </source>
</evidence>
<keyword evidence="3" id="KW-0547">Nucleotide-binding</keyword>
<dbReference type="EMBL" id="JADBJN010000242">
    <property type="protein sequence ID" value="KAG5666064.1"/>
    <property type="molecule type" value="Genomic_DNA"/>
</dbReference>
<dbReference type="InterPro" id="IPR002624">
    <property type="entry name" value="DCK/DGK"/>
</dbReference>
<dbReference type="InterPro" id="IPR031314">
    <property type="entry name" value="DNK_dom"/>
</dbReference>
<feature type="active site" description="Proton acceptor" evidence="2">
    <location>
        <position position="78"/>
    </location>
</feature>
<dbReference type="OrthoDB" id="17400at2759"/>
<dbReference type="Gene3D" id="3.40.50.300">
    <property type="entry name" value="P-loop containing nucleotide triphosphate hydrolases"/>
    <property type="match status" value="1"/>
</dbReference>
<dbReference type="InterPro" id="IPR050566">
    <property type="entry name" value="Deoxyribonucleoside_kinase"/>
</dbReference>
<comment type="caution">
    <text evidence="5">The sequence shown here is derived from an EMBL/GenBank/DDBJ whole genome shotgun (WGS) entry which is preliminary data.</text>
</comment>
<evidence type="ECO:0000256" key="2">
    <source>
        <dbReference type="PIRSR" id="PIRSR000705-1"/>
    </source>
</evidence>
<evidence type="ECO:0000259" key="4">
    <source>
        <dbReference type="Pfam" id="PF01712"/>
    </source>
</evidence>
<keyword evidence="3" id="KW-0067">ATP-binding</keyword>
<name>A0A9J6B8Z2_POLVA</name>
<dbReference type="InterPro" id="IPR027417">
    <property type="entry name" value="P-loop_NTPase"/>
</dbReference>
<dbReference type="GO" id="GO:0005737">
    <property type="term" value="C:cytoplasm"/>
    <property type="evidence" value="ECO:0007669"/>
    <property type="project" value="TreeGrafter"/>
</dbReference>
<comment type="similarity">
    <text evidence="1">Belongs to the DCK/DGK family.</text>
</comment>
<feature type="domain" description="Deoxynucleoside kinase" evidence="4">
    <location>
        <begin position="2"/>
        <end position="182"/>
    </location>
</feature>
<feature type="binding site" evidence="3">
    <location>
        <begin position="138"/>
        <end position="142"/>
    </location>
    <ligand>
        <name>ATP</name>
        <dbReference type="ChEBI" id="CHEBI:30616"/>
    </ligand>
</feature>
<dbReference type="GO" id="GO:0005524">
    <property type="term" value="F:ATP binding"/>
    <property type="evidence" value="ECO:0007669"/>
    <property type="project" value="UniProtKB-KW"/>
</dbReference>
<protein>
    <recommendedName>
        <fullName evidence="4">Deoxynucleoside kinase domain-containing protein</fullName>
    </recommendedName>
</protein>